<comment type="caution">
    <text evidence="8">The sequence shown here is derived from an EMBL/GenBank/DDBJ whole genome shotgun (WGS) entry which is preliminary data.</text>
</comment>
<dbReference type="RefSeq" id="WP_021868213.1">
    <property type="nucleotide sequence ID" value="NZ_CAOKAR010000033.1"/>
</dbReference>
<keyword evidence="5" id="KW-0812">Transmembrane</keyword>
<dbReference type="SUPFAM" id="SSF81345">
    <property type="entry name" value="ABC transporter involved in vitamin B12 uptake, BtuC"/>
    <property type="match status" value="1"/>
</dbReference>
<keyword evidence="3" id="KW-0813">Transport</keyword>
<dbReference type="GO" id="GO:0033214">
    <property type="term" value="P:siderophore-iron import into cell"/>
    <property type="evidence" value="ECO:0007669"/>
    <property type="project" value="TreeGrafter"/>
</dbReference>
<comment type="similarity">
    <text evidence="2">Belongs to the binding-protein-dependent transport system permease family. FecCD subfamily.</text>
</comment>
<gene>
    <name evidence="8" type="ORF">GMD42_00290</name>
</gene>
<dbReference type="Gene3D" id="1.10.3470.10">
    <property type="entry name" value="ABC transporter involved in vitamin B12 uptake, BtuC"/>
    <property type="match status" value="1"/>
</dbReference>
<sequence length="345" mass="36902">MSSEDLIIRQYRNRIRKKVLSTMLVGLILSVLVFLDIQVGSSSIAFKDLVDAVLKGRAGGSSASFIVWEIRLPMTFTCLFVGASLSLAGLLIQTITNNPLASPYTLGVTAGASFGAAIAITTGFALFGQIWLGVSLAALVMALTVSAFIFYLGSKRSLTATTLILVGVIMNFFFQALQQYLQYRASPEIAQIISGWTFGNLQRSSWISAGVSSACWTIVLLISFCYSWKLTALSDGTERARGLGINTDQLRMFVFTVSSVLVASAVAFIGTVAFVGLISPHCAKLLLGDDQRFLIIGSSMVGSALMLAASIISKLMSEGATLPVGIVTSIVGVPFLFFLLLRSRE</sequence>
<dbReference type="AlphaFoldDB" id="A0A6I3RXZ0"/>
<dbReference type="Proteomes" id="UP000462362">
    <property type="component" value="Unassembled WGS sequence"/>
</dbReference>
<evidence type="ECO:0000256" key="6">
    <source>
        <dbReference type="ARBA" id="ARBA00022989"/>
    </source>
</evidence>
<evidence type="ECO:0000256" key="7">
    <source>
        <dbReference type="ARBA" id="ARBA00023136"/>
    </source>
</evidence>
<protein>
    <submittedName>
        <fullName evidence="8">Iron chelate uptake ABC transporter family permease subunit</fullName>
    </submittedName>
</protein>
<keyword evidence="4" id="KW-1003">Cell membrane</keyword>
<dbReference type="InterPro" id="IPR000522">
    <property type="entry name" value="ABC_transptr_permease_BtuC"/>
</dbReference>
<keyword evidence="7" id="KW-0472">Membrane</keyword>
<organism evidence="8 9">
    <name type="scientific">Parasutterella excrementihominis</name>
    <dbReference type="NCBI Taxonomy" id="487175"/>
    <lineage>
        <taxon>Bacteria</taxon>
        <taxon>Pseudomonadati</taxon>
        <taxon>Pseudomonadota</taxon>
        <taxon>Betaproteobacteria</taxon>
        <taxon>Burkholderiales</taxon>
        <taxon>Sutterellaceae</taxon>
        <taxon>Parasutterella</taxon>
    </lineage>
</organism>
<evidence type="ECO:0000256" key="5">
    <source>
        <dbReference type="ARBA" id="ARBA00022692"/>
    </source>
</evidence>
<dbReference type="PANTHER" id="PTHR30472:SF25">
    <property type="entry name" value="ABC TRANSPORTER PERMEASE PROTEIN MJ0876-RELATED"/>
    <property type="match status" value="1"/>
</dbReference>
<evidence type="ECO:0000256" key="3">
    <source>
        <dbReference type="ARBA" id="ARBA00022448"/>
    </source>
</evidence>
<evidence type="ECO:0000256" key="1">
    <source>
        <dbReference type="ARBA" id="ARBA00004651"/>
    </source>
</evidence>
<evidence type="ECO:0000313" key="9">
    <source>
        <dbReference type="Proteomes" id="UP000462362"/>
    </source>
</evidence>
<dbReference type="PANTHER" id="PTHR30472">
    <property type="entry name" value="FERRIC ENTEROBACTIN TRANSPORT SYSTEM PERMEASE PROTEIN"/>
    <property type="match status" value="1"/>
</dbReference>
<dbReference type="Pfam" id="PF01032">
    <property type="entry name" value="FecCD"/>
    <property type="match status" value="1"/>
</dbReference>
<proteinExistence type="inferred from homology"/>
<reference evidence="8 9" key="1">
    <citation type="journal article" date="2019" name="Nat. Med.">
        <title>A library of human gut bacterial isolates paired with longitudinal multiomics data enables mechanistic microbiome research.</title>
        <authorList>
            <person name="Poyet M."/>
            <person name="Groussin M."/>
            <person name="Gibbons S.M."/>
            <person name="Avila-Pacheco J."/>
            <person name="Jiang X."/>
            <person name="Kearney S.M."/>
            <person name="Perrotta A.R."/>
            <person name="Berdy B."/>
            <person name="Zhao S."/>
            <person name="Lieberman T.D."/>
            <person name="Swanson P.K."/>
            <person name="Smith M."/>
            <person name="Roesemann S."/>
            <person name="Alexander J.E."/>
            <person name="Rich S.A."/>
            <person name="Livny J."/>
            <person name="Vlamakis H."/>
            <person name="Clish C."/>
            <person name="Bullock K."/>
            <person name="Deik A."/>
            <person name="Scott J."/>
            <person name="Pierce K.A."/>
            <person name="Xavier R.J."/>
            <person name="Alm E.J."/>
        </authorList>
    </citation>
    <scope>NUCLEOTIDE SEQUENCE [LARGE SCALE GENOMIC DNA]</scope>
    <source>
        <strain evidence="8 9">BIOML-A2</strain>
    </source>
</reference>
<dbReference type="EMBL" id="WNCL01000001">
    <property type="protein sequence ID" value="MTU42088.1"/>
    <property type="molecule type" value="Genomic_DNA"/>
</dbReference>
<dbReference type="InterPro" id="IPR037294">
    <property type="entry name" value="ABC_BtuC-like"/>
</dbReference>
<name>A0A6I3RXZ0_9BURK</name>
<keyword evidence="6" id="KW-1133">Transmembrane helix</keyword>
<dbReference type="GO" id="GO:0005886">
    <property type="term" value="C:plasma membrane"/>
    <property type="evidence" value="ECO:0007669"/>
    <property type="project" value="UniProtKB-SubCell"/>
</dbReference>
<dbReference type="GO" id="GO:0022857">
    <property type="term" value="F:transmembrane transporter activity"/>
    <property type="evidence" value="ECO:0007669"/>
    <property type="project" value="InterPro"/>
</dbReference>
<evidence type="ECO:0000313" key="8">
    <source>
        <dbReference type="EMBL" id="MTU42088.1"/>
    </source>
</evidence>
<dbReference type="CDD" id="cd06550">
    <property type="entry name" value="TM_ABC_iron-siderophores_like"/>
    <property type="match status" value="1"/>
</dbReference>
<evidence type="ECO:0000256" key="2">
    <source>
        <dbReference type="ARBA" id="ARBA00007935"/>
    </source>
</evidence>
<comment type="subcellular location">
    <subcellularLocation>
        <location evidence="1">Cell membrane</location>
        <topology evidence="1">Multi-pass membrane protein</topology>
    </subcellularLocation>
</comment>
<evidence type="ECO:0000256" key="4">
    <source>
        <dbReference type="ARBA" id="ARBA00022475"/>
    </source>
</evidence>
<accession>A0A6I3RXZ0</accession>